<feature type="domain" description="RNA polymerase sigma-70 region 2" evidence="5">
    <location>
        <begin position="28"/>
        <end position="91"/>
    </location>
</feature>
<dbReference type="Gene3D" id="1.10.10.10">
    <property type="entry name" value="Winged helix-like DNA-binding domain superfamily/Winged helix DNA-binding domain"/>
    <property type="match status" value="1"/>
</dbReference>
<evidence type="ECO:0000256" key="1">
    <source>
        <dbReference type="ARBA" id="ARBA00010641"/>
    </source>
</evidence>
<dbReference type="Proteomes" id="UP000707245">
    <property type="component" value="Unassembled WGS sequence"/>
</dbReference>
<keyword evidence="4" id="KW-0804">Transcription</keyword>
<comment type="similarity">
    <text evidence="1">Belongs to the sigma-70 factor family. ECF subfamily.</text>
</comment>
<evidence type="ECO:0000313" key="8">
    <source>
        <dbReference type="Proteomes" id="UP000707245"/>
    </source>
</evidence>
<dbReference type="EMBL" id="RRZA01000001">
    <property type="protein sequence ID" value="MBE0455898.1"/>
    <property type="molecule type" value="Genomic_DNA"/>
</dbReference>
<dbReference type="InterPro" id="IPR013324">
    <property type="entry name" value="RNA_pol_sigma_r3/r4-like"/>
</dbReference>
<evidence type="ECO:0000313" key="7">
    <source>
        <dbReference type="EMBL" id="MBE0455898.1"/>
    </source>
</evidence>
<dbReference type="InterPro" id="IPR013249">
    <property type="entry name" value="RNA_pol_sigma70_r4_t2"/>
</dbReference>
<dbReference type="SUPFAM" id="SSF88946">
    <property type="entry name" value="Sigma2 domain of RNA polymerase sigma factors"/>
    <property type="match status" value="1"/>
</dbReference>
<evidence type="ECO:0000256" key="4">
    <source>
        <dbReference type="ARBA" id="ARBA00023163"/>
    </source>
</evidence>
<proteinExistence type="inferred from homology"/>
<dbReference type="Gene3D" id="1.10.1740.10">
    <property type="match status" value="1"/>
</dbReference>
<evidence type="ECO:0000259" key="5">
    <source>
        <dbReference type="Pfam" id="PF04542"/>
    </source>
</evidence>
<organism evidence="7 8">
    <name type="scientific">Pseudoalteromonas prydzensis</name>
    <dbReference type="NCBI Taxonomy" id="182141"/>
    <lineage>
        <taxon>Bacteria</taxon>
        <taxon>Pseudomonadati</taxon>
        <taxon>Pseudomonadota</taxon>
        <taxon>Gammaproteobacteria</taxon>
        <taxon>Alteromonadales</taxon>
        <taxon>Pseudoalteromonadaceae</taxon>
        <taxon>Pseudoalteromonas</taxon>
    </lineage>
</organism>
<dbReference type="Pfam" id="PF08281">
    <property type="entry name" value="Sigma70_r4_2"/>
    <property type="match status" value="1"/>
</dbReference>
<keyword evidence="3" id="KW-0731">Sigma factor</keyword>
<evidence type="ECO:0000259" key="6">
    <source>
        <dbReference type="Pfam" id="PF08281"/>
    </source>
</evidence>
<dbReference type="SUPFAM" id="SSF88659">
    <property type="entry name" value="Sigma3 and sigma4 domains of RNA polymerase sigma factors"/>
    <property type="match status" value="1"/>
</dbReference>
<comment type="caution">
    <text evidence="7">The sequence shown here is derived from an EMBL/GenBank/DDBJ whole genome shotgun (WGS) entry which is preliminary data.</text>
</comment>
<dbReference type="PANTHER" id="PTHR43133">
    <property type="entry name" value="RNA POLYMERASE ECF-TYPE SIGMA FACTO"/>
    <property type="match status" value="1"/>
</dbReference>
<name>A0ABR9FGV0_9GAMM</name>
<gene>
    <name evidence="7" type="ORF">EI167_00180</name>
</gene>
<dbReference type="RefSeq" id="WP_192540153.1">
    <property type="nucleotide sequence ID" value="NZ_JBQELX010000016.1"/>
</dbReference>
<reference evidence="7 8" key="1">
    <citation type="submission" date="2020-07" db="EMBL/GenBank/DDBJ databases">
        <title>Halophilic bacteria isolated from french cheeses.</title>
        <authorList>
            <person name="Kothe C.I."/>
            <person name="Farah-Kraiem B."/>
            <person name="Renault P."/>
            <person name="Dridi B."/>
        </authorList>
    </citation>
    <scope>NUCLEOTIDE SEQUENCE [LARGE SCALE GENOMIC DNA]</scope>
    <source>
        <strain evidence="7 8">FME14</strain>
    </source>
</reference>
<protein>
    <submittedName>
        <fullName evidence="7">Sigma-70 family RNA polymerase sigma factor</fullName>
    </submittedName>
</protein>
<dbReference type="Pfam" id="PF04542">
    <property type="entry name" value="Sigma70_r2"/>
    <property type="match status" value="1"/>
</dbReference>
<keyword evidence="8" id="KW-1185">Reference proteome</keyword>
<dbReference type="InterPro" id="IPR039425">
    <property type="entry name" value="RNA_pol_sigma-70-like"/>
</dbReference>
<dbReference type="InterPro" id="IPR014284">
    <property type="entry name" value="RNA_pol_sigma-70_dom"/>
</dbReference>
<dbReference type="InterPro" id="IPR013325">
    <property type="entry name" value="RNA_pol_sigma_r2"/>
</dbReference>
<sequence length="180" mass="20808">MISQTQPPLSLASKQSQSHRPLVKCFIANQDALKSFFRRAVGEQADADDLFQKLLLKALKIECTDHIDNPLAYGYRMAHHLVIDHHKEQSKYPECLEHEPLSTELSLENLLDHEQRLRLYQQVLTQMPALRRDVFIRRRLHGESRQQIAQSLGLSEEAVKKHISRAMDMLKDAISEFIAD</sequence>
<feature type="domain" description="RNA polymerase sigma factor 70 region 4 type 2" evidence="6">
    <location>
        <begin position="118"/>
        <end position="168"/>
    </location>
</feature>
<dbReference type="NCBIfam" id="TIGR02937">
    <property type="entry name" value="sigma70-ECF"/>
    <property type="match status" value="1"/>
</dbReference>
<evidence type="ECO:0000256" key="2">
    <source>
        <dbReference type="ARBA" id="ARBA00023015"/>
    </source>
</evidence>
<keyword evidence="2" id="KW-0805">Transcription regulation</keyword>
<evidence type="ECO:0000256" key="3">
    <source>
        <dbReference type="ARBA" id="ARBA00023082"/>
    </source>
</evidence>
<dbReference type="InterPro" id="IPR007627">
    <property type="entry name" value="RNA_pol_sigma70_r2"/>
</dbReference>
<dbReference type="InterPro" id="IPR036388">
    <property type="entry name" value="WH-like_DNA-bd_sf"/>
</dbReference>
<dbReference type="PANTHER" id="PTHR43133:SF63">
    <property type="entry name" value="RNA POLYMERASE SIGMA FACTOR FECI-RELATED"/>
    <property type="match status" value="1"/>
</dbReference>
<accession>A0ABR9FGV0</accession>